<dbReference type="KEGG" id="cuh:BJN34_21700"/>
<name>A0A1U9UUW7_CUPNE</name>
<dbReference type="InterPro" id="IPR029063">
    <property type="entry name" value="SAM-dependent_MTases_sf"/>
</dbReference>
<dbReference type="CDD" id="cd02440">
    <property type="entry name" value="AdoMet_MTases"/>
    <property type="match status" value="1"/>
</dbReference>
<evidence type="ECO:0000313" key="2">
    <source>
        <dbReference type="EMBL" id="AQV96486.1"/>
    </source>
</evidence>
<reference evidence="3" key="1">
    <citation type="submission" date="2017-02" db="EMBL/GenBank/DDBJ databases">
        <title>Complete genome sequence of Cupriavidus necator strain NH9, a 3-chlorobenzoate degrader.</title>
        <authorList>
            <person name="Moriuchi R."/>
            <person name="Dohra H."/>
            <person name="Ogawa N."/>
        </authorList>
    </citation>
    <scope>NUCLEOTIDE SEQUENCE [LARGE SCALE GENOMIC DNA]</scope>
    <source>
        <strain evidence="3">NH9</strain>
    </source>
</reference>
<dbReference type="AlphaFoldDB" id="A0A1U9UUW7"/>
<accession>A0A1U9UUW7</accession>
<feature type="domain" description="DUF4214" evidence="1">
    <location>
        <begin position="60"/>
        <end position="110"/>
    </location>
</feature>
<organism evidence="2 3">
    <name type="scientific">Cupriavidus necator</name>
    <name type="common">Alcaligenes eutrophus</name>
    <name type="synonym">Ralstonia eutropha</name>
    <dbReference type="NCBI Taxonomy" id="106590"/>
    <lineage>
        <taxon>Bacteria</taxon>
        <taxon>Pseudomonadati</taxon>
        <taxon>Pseudomonadota</taxon>
        <taxon>Betaproteobacteria</taxon>
        <taxon>Burkholderiales</taxon>
        <taxon>Burkholderiaceae</taxon>
        <taxon>Cupriavidus</taxon>
    </lineage>
</organism>
<gene>
    <name evidence="2" type="ORF">BJN34_21700</name>
</gene>
<sequence>MNVPNIDALIARIKAEAASQTEAQAELQTTAQAAGAEFVQLPPVRLPRAAAPRNPRDRLYGTTDDAFVDEVYRLMLGRDADPAGMRNYLDRLEAGEPRLAIAARLRLSGEGRARKRWMPGLGMAIGLVLAQRVLDRLRLGRIPAWLLRRLDRRCAARAGAEGLPLAVSELRHATQKGFASWHHALQSLSSLTLRHERALQAVQARVTTLEADLAVAREDARYLREVASRQGGGAPAPMAPPLLAPDLIDAYYVAFEDANRGSREDIRAKLAVYDDWLDQVASAGGTVADIGCGRGEWLQLLGERGIAARGVDTNPVMVDLCRAQGLNAETGDAVGWLRAQPDASLAGITAFHVIEHLPFEYLYAMVVEARRVLVPGGRLLFETPNPENLLVGSHTFYHDFSHRNPVTPAAIRFLLSYHGFGDIGFVRSSPYPAEARVPGDDPLTERVNGHLCGPQDYAVIARKPAPAAATASGAQA</sequence>
<dbReference type="SUPFAM" id="SSF53335">
    <property type="entry name" value="S-adenosyl-L-methionine-dependent methyltransferases"/>
    <property type="match status" value="1"/>
</dbReference>
<dbReference type="GO" id="GO:0032259">
    <property type="term" value="P:methylation"/>
    <property type="evidence" value="ECO:0007669"/>
    <property type="project" value="UniProtKB-KW"/>
</dbReference>
<proteinExistence type="predicted"/>
<keyword evidence="2" id="KW-0489">Methyltransferase</keyword>
<dbReference type="EMBL" id="CP017758">
    <property type="protein sequence ID" value="AQV96486.1"/>
    <property type="molecule type" value="Genomic_DNA"/>
</dbReference>
<dbReference type="Proteomes" id="UP000189627">
    <property type="component" value="Chromosome 2"/>
</dbReference>
<dbReference type="Pfam" id="PF13489">
    <property type="entry name" value="Methyltransf_23"/>
    <property type="match status" value="1"/>
</dbReference>
<dbReference type="GO" id="GO:0008168">
    <property type="term" value="F:methyltransferase activity"/>
    <property type="evidence" value="ECO:0007669"/>
    <property type="project" value="UniProtKB-KW"/>
</dbReference>
<keyword evidence="2" id="KW-0808">Transferase</keyword>
<evidence type="ECO:0000259" key="1">
    <source>
        <dbReference type="Pfam" id="PF13946"/>
    </source>
</evidence>
<dbReference type="PANTHER" id="PTHR43861">
    <property type="entry name" value="TRANS-ACONITATE 2-METHYLTRANSFERASE-RELATED"/>
    <property type="match status" value="1"/>
</dbReference>
<protein>
    <submittedName>
        <fullName evidence="2">Methyltransferase domain-containing protein</fullName>
    </submittedName>
</protein>
<dbReference type="InterPro" id="IPR025282">
    <property type="entry name" value="DUF4214"/>
</dbReference>
<dbReference type="Gene3D" id="3.40.50.150">
    <property type="entry name" value="Vaccinia Virus protein VP39"/>
    <property type="match status" value="1"/>
</dbReference>
<dbReference type="Pfam" id="PF13946">
    <property type="entry name" value="DUF4214"/>
    <property type="match status" value="1"/>
</dbReference>
<evidence type="ECO:0000313" key="3">
    <source>
        <dbReference type="Proteomes" id="UP000189627"/>
    </source>
</evidence>